<evidence type="ECO:0000256" key="1">
    <source>
        <dbReference type="ARBA" id="ARBA00006845"/>
    </source>
</evidence>
<dbReference type="AlphaFoldDB" id="A0AAP9DW82"/>
<evidence type="ECO:0000313" key="4">
    <source>
        <dbReference type="Proteomes" id="UP000315377"/>
    </source>
</evidence>
<accession>A0AAP9DW82</accession>
<dbReference type="Proteomes" id="UP000315377">
    <property type="component" value="Chromosome"/>
</dbReference>
<evidence type="ECO:0000259" key="2">
    <source>
        <dbReference type="Pfam" id="PF01337"/>
    </source>
</evidence>
<dbReference type="Pfam" id="PF01337">
    <property type="entry name" value="Barstar"/>
    <property type="match status" value="1"/>
</dbReference>
<dbReference type="EMBL" id="CP041405">
    <property type="protein sequence ID" value="QDM45329.1"/>
    <property type="molecule type" value="Genomic_DNA"/>
</dbReference>
<dbReference type="InterPro" id="IPR035905">
    <property type="entry name" value="Barstar-like_sf"/>
</dbReference>
<organism evidence="3 4">
    <name type="scientific">Paenibacillus thiaminolyticus</name>
    <name type="common">Bacillus thiaminolyticus</name>
    <dbReference type="NCBI Taxonomy" id="49283"/>
    <lineage>
        <taxon>Bacteria</taxon>
        <taxon>Bacillati</taxon>
        <taxon>Bacillota</taxon>
        <taxon>Bacilli</taxon>
        <taxon>Bacillales</taxon>
        <taxon>Paenibacillaceae</taxon>
        <taxon>Paenibacillus</taxon>
    </lineage>
</organism>
<feature type="domain" description="Barstar (barnase inhibitor)" evidence="2">
    <location>
        <begin position="177"/>
        <end position="239"/>
    </location>
</feature>
<proteinExistence type="inferred from homology"/>
<reference evidence="3 4" key="1">
    <citation type="submission" date="2019-07" db="EMBL/GenBank/DDBJ databases">
        <title>Paenibacillus thiaminolyticus NRRL B-4156.</title>
        <authorList>
            <person name="Hehnly C."/>
            <person name="Zhang L."/>
        </authorList>
    </citation>
    <scope>NUCLEOTIDE SEQUENCE [LARGE SCALE GENOMIC DNA]</scope>
    <source>
        <strain evidence="3 4">NRRL B-4156</strain>
    </source>
</reference>
<comment type="similarity">
    <text evidence="1">Belongs to the barstar family.</text>
</comment>
<protein>
    <submittedName>
        <fullName evidence="3">Ribonuclease inhibitor</fullName>
    </submittedName>
</protein>
<dbReference type="SUPFAM" id="SSF52038">
    <property type="entry name" value="Barstar-related"/>
    <property type="match status" value="1"/>
</dbReference>
<dbReference type="Gene3D" id="3.30.370.10">
    <property type="entry name" value="Barstar-like"/>
    <property type="match status" value="1"/>
</dbReference>
<sequence>MIDTEEECTLDFKFSLLDDDSELIIGYCNDIAGLDGSGYINESSKHRILLKQFIFCNEFKEYIVRRKESFCRLVYICIVDRNKDILANFSFAIDDNIYYHKEGFPSSPTDLSLIGSLESIVSNEELGIWELWRNSPPSKINEWAKLNENGRRAWLKVVTKSNLNKVFLDSKETKEETFYLDGAHIRDYASFFCALGESINGPGGYFGFDFNSLIDCLHGGFGAVSPFTLIWTNYKVAEHCLDVQAWEKEIKYRSNEYSGEEPFFVDFLLAPSFMQDTTFNLDWLQTSQGFFLKRYEYTR</sequence>
<name>A0AAP9DW82_PANTH</name>
<gene>
    <name evidence="3" type="ORF">FLT43_18990</name>
</gene>
<evidence type="ECO:0000313" key="3">
    <source>
        <dbReference type="EMBL" id="QDM45329.1"/>
    </source>
</evidence>
<dbReference type="InterPro" id="IPR000468">
    <property type="entry name" value="Barstar"/>
</dbReference>